<feature type="transmembrane region" description="Helical" evidence="1">
    <location>
        <begin position="6"/>
        <end position="24"/>
    </location>
</feature>
<keyword evidence="1" id="KW-0812">Transmembrane</keyword>
<dbReference type="EMBL" id="JYDW01000528">
    <property type="protein sequence ID" value="KRZ47893.1"/>
    <property type="molecule type" value="Genomic_DNA"/>
</dbReference>
<keyword evidence="3" id="KW-1185">Reference proteome</keyword>
<sequence length="95" mass="10669">MDQTPNQFHAAFQVVVLYYILYLFDPTVLRTVTFYTRVHTRRSRHHHTTPVTVADSDLQAQTEGVLNSPPPLGDGPQFITEPMLAQEELAICSAG</sequence>
<evidence type="ECO:0000313" key="2">
    <source>
        <dbReference type="EMBL" id="KRZ47893.1"/>
    </source>
</evidence>
<organism evidence="2 3">
    <name type="scientific">Trichinella nativa</name>
    <dbReference type="NCBI Taxonomy" id="6335"/>
    <lineage>
        <taxon>Eukaryota</taxon>
        <taxon>Metazoa</taxon>
        <taxon>Ecdysozoa</taxon>
        <taxon>Nematoda</taxon>
        <taxon>Enoplea</taxon>
        <taxon>Dorylaimia</taxon>
        <taxon>Trichinellida</taxon>
        <taxon>Trichinellidae</taxon>
        <taxon>Trichinella</taxon>
    </lineage>
</organism>
<comment type="caution">
    <text evidence="2">The sequence shown here is derived from an EMBL/GenBank/DDBJ whole genome shotgun (WGS) entry which is preliminary data.</text>
</comment>
<dbReference type="Proteomes" id="UP000054721">
    <property type="component" value="Unassembled WGS sequence"/>
</dbReference>
<reference evidence="2 3" key="1">
    <citation type="submission" date="2015-05" db="EMBL/GenBank/DDBJ databases">
        <title>Evolution of Trichinella species and genotypes.</title>
        <authorList>
            <person name="Korhonen P.K."/>
            <person name="Edoardo P."/>
            <person name="Giuseppe L.R."/>
            <person name="Gasser R.B."/>
        </authorList>
    </citation>
    <scope>NUCLEOTIDE SEQUENCE [LARGE SCALE GENOMIC DNA]</scope>
    <source>
        <strain evidence="2">ISS10</strain>
    </source>
</reference>
<gene>
    <name evidence="2" type="ORF">T02_14684</name>
</gene>
<dbReference type="AlphaFoldDB" id="A0A0V1KLW4"/>
<proteinExistence type="predicted"/>
<keyword evidence="1" id="KW-1133">Transmembrane helix</keyword>
<evidence type="ECO:0000313" key="3">
    <source>
        <dbReference type="Proteomes" id="UP000054721"/>
    </source>
</evidence>
<name>A0A0V1KLW4_9BILA</name>
<protein>
    <submittedName>
        <fullName evidence="2">Uncharacterized protein</fullName>
    </submittedName>
</protein>
<keyword evidence="1" id="KW-0472">Membrane</keyword>
<dbReference type="OrthoDB" id="10507154at2759"/>
<evidence type="ECO:0000256" key="1">
    <source>
        <dbReference type="SAM" id="Phobius"/>
    </source>
</evidence>
<accession>A0A0V1KLW4</accession>